<accession>A0A8J8SYC7</accession>
<name>A0A8J8SYC7_HALGN</name>
<sequence length="223" mass="25600">MDLLLADKWLSDFLDLSVLPSELEQDEAMNIFFESQGYQSKFILYNLGSTLVFLLMHLTLLMYAGLMGFLSSFSLNANKQYRFLHPRLFWGSTIRFIIQQFQPIIFASLINIRSASLSNFRNKSLGFKFSFTVSVGIFSVIMLSIFVFYRIIQSGKAAQDRFNSLIEGLKSSTNGIAAYWTVWTLMKWSLMCFMLVLLTDYPRVQLQLLTALSIFSTAFLPCL</sequence>
<evidence type="ECO:0000313" key="3">
    <source>
        <dbReference type="Proteomes" id="UP000785679"/>
    </source>
</evidence>
<protein>
    <submittedName>
        <fullName evidence="2">Uncharacterized protein</fullName>
    </submittedName>
</protein>
<feature type="transmembrane region" description="Helical" evidence="1">
    <location>
        <begin position="129"/>
        <end position="152"/>
    </location>
</feature>
<feature type="transmembrane region" description="Helical" evidence="1">
    <location>
        <begin position="42"/>
        <end position="67"/>
    </location>
</feature>
<keyword evidence="1" id="KW-1133">Transmembrane helix</keyword>
<proteinExistence type="predicted"/>
<reference evidence="2" key="1">
    <citation type="submission" date="2019-06" db="EMBL/GenBank/DDBJ databases">
        <authorList>
            <person name="Zheng W."/>
        </authorList>
    </citation>
    <scope>NUCLEOTIDE SEQUENCE</scope>
    <source>
        <strain evidence="2">QDHG01</strain>
    </source>
</reference>
<organism evidence="2 3">
    <name type="scientific">Halteria grandinella</name>
    <dbReference type="NCBI Taxonomy" id="5974"/>
    <lineage>
        <taxon>Eukaryota</taxon>
        <taxon>Sar</taxon>
        <taxon>Alveolata</taxon>
        <taxon>Ciliophora</taxon>
        <taxon>Intramacronucleata</taxon>
        <taxon>Spirotrichea</taxon>
        <taxon>Stichotrichia</taxon>
        <taxon>Sporadotrichida</taxon>
        <taxon>Halteriidae</taxon>
        <taxon>Halteria</taxon>
    </lineage>
</organism>
<feature type="transmembrane region" description="Helical" evidence="1">
    <location>
        <begin position="173"/>
        <end position="198"/>
    </location>
</feature>
<evidence type="ECO:0000256" key="1">
    <source>
        <dbReference type="SAM" id="Phobius"/>
    </source>
</evidence>
<dbReference type="Proteomes" id="UP000785679">
    <property type="component" value="Unassembled WGS sequence"/>
</dbReference>
<keyword evidence="1" id="KW-0472">Membrane</keyword>
<evidence type="ECO:0000313" key="2">
    <source>
        <dbReference type="EMBL" id="TNV74793.1"/>
    </source>
</evidence>
<dbReference type="EMBL" id="RRYP01016626">
    <property type="protein sequence ID" value="TNV74793.1"/>
    <property type="molecule type" value="Genomic_DNA"/>
</dbReference>
<dbReference type="AlphaFoldDB" id="A0A8J8SYC7"/>
<comment type="caution">
    <text evidence="2">The sequence shown here is derived from an EMBL/GenBank/DDBJ whole genome shotgun (WGS) entry which is preliminary data.</text>
</comment>
<keyword evidence="3" id="KW-1185">Reference proteome</keyword>
<feature type="transmembrane region" description="Helical" evidence="1">
    <location>
        <begin position="88"/>
        <end position="109"/>
    </location>
</feature>
<gene>
    <name evidence="2" type="ORF">FGO68_gene5205</name>
</gene>
<keyword evidence="1" id="KW-0812">Transmembrane</keyword>